<name>A0A8X6LWX5_TRICU</name>
<dbReference type="GO" id="GO:0008017">
    <property type="term" value="F:microtubule binding"/>
    <property type="evidence" value="ECO:0007669"/>
    <property type="project" value="TreeGrafter"/>
</dbReference>
<dbReference type="AlphaFoldDB" id="A0A8X6LWX5"/>
<reference evidence="2" key="1">
    <citation type="submission" date="2020-07" db="EMBL/GenBank/DDBJ databases">
        <title>Multicomponent nature underlies the extraordinary mechanical properties of spider dragline silk.</title>
        <authorList>
            <person name="Kono N."/>
            <person name="Nakamura H."/>
            <person name="Mori M."/>
            <person name="Yoshida Y."/>
            <person name="Ohtoshi R."/>
            <person name="Malay A.D."/>
            <person name="Moran D.A.P."/>
            <person name="Tomita M."/>
            <person name="Numata K."/>
            <person name="Arakawa K."/>
        </authorList>
    </citation>
    <scope>NUCLEOTIDE SEQUENCE</scope>
</reference>
<dbReference type="GO" id="GO:0090307">
    <property type="term" value="P:mitotic spindle assembly"/>
    <property type="evidence" value="ECO:0007669"/>
    <property type="project" value="TreeGrafter"/>
</dbReference>
<evidence type="ECO:0000313" key="2">
    <source>
        <dbReference type="EMBL" id="GFR23662.1"/>
    </source>
</evidence>
<dbReference type="GO" id="GO:1902412">
    <property type="term" value="P:regulation of mitotic cytokinesis"/>
    <property type="evidence" value="ECO:0007669"/>
    <property type="project" value="TreeGrafter"/>
</dbReference>
<dbReference type="OrthoDB" id="6437421at2759"/>
<dbReference type="PANTHER" id="PTHR14739">
    <property type="entry name" value="MICROTUBULE-ASSOCIATED PROTEIN 9"/>
    <property type="match status" value="1"/>
</dbReference>
<organism evidence="2 3">
    <name type="scientific">Trichonephila clavata</name>
    <name type="common">Joro spider</name>
    <name type="synonym">Nephila clavata</name>
    <dbReference type="NCBI Taxonomy" id="2740835"/>
    <lineage>
        <taxon>Eukaryota</taxon>
        <taxon>Metazoa</taxon>
        <taxon>Ecdysozoa</taxon>
        <taxon>Arthropoda</taxon>
        <taxon>Chelicerata</taxon>
        <taxon>Arachnida</taxon>
        <taxon>Araneae</taxon>
        <taxon>Araneomorphae</taxon>
        <taxon>Entelegynae</taxon>
        <taxon>Araneoidea</taxon>
        <taxon>Nephilidae</taxon>
        <taxon>Trichonephila</taxon>
    </lineage>
</organism>
<keyword evidence="3" id="KW-1185">Reference proteome</keyword>
<sequence length="126" mass="14673">MESLMDDREKKLEADAAFSAWKEHKSHITKMNKKRRAWITQKQKEEESKKIRRDKEALHMYDMWLENKNSPAKRKASDLVINKPPWSPPGKSSSITSLINIISQLLQVVLFLIQILKTDTVNINSV</sequence>
<protein>
    <submittedName>
        <fullName evidence="2">Uncharacterized protein</fullName>
    </submittedName>
</protein>
<gene>
    <name evidence="2" type="ORF">TNCT_680131</name>
</gene>
<dbReference type="GO" id="GO:0000281">
    <property type="term" value="P:mitotic cytokinesis"/>
    <property type="evidence" value="ECO:0007669"/>
    <property type="project" value="InterPro"/>
</dbReference>
<dbReference type="EMBL" id="BMAO01038269">
    <property type="protein sequence ID" value="GFR23662.1"/>
    <property type="molecule type" value="Genomic_DNA"/>
</dbReference>
<evidence type="ECO:0000313" key="3">
    <source>
        <dbReference type="Proteomes" id="UP000887116"/>
    </source>
</evidence>
<feature type="compositionally biased region" description="Basic and acidic residues" evidence="1">
    <location>
        <begin position="42"/>
        <end position="52"/>
    </location>
</feature>
<dbReference type="PANTHER" id="PTHR14739:SF9">
    <property type="entry name" value="MICROTUBULE-ASSOCIATED PROTEIN 9"/>
    <property type="match status" value="1"/>
</dbReference>
<comment type="caution">
    <text evidence="2">The sequence shown here is derived from an EMBL/GenBank/DDBJ whole genome shotgun (WGS) entry which is preliminary data.</text>
</comment>
<feature type="region of interest" description="Disordered" evidence="1">
    <location>
        <begin position="32"/>
        <end position="52"/>
    </location>
</feature>
<evidence type="ECO:0000256" key="1">
    <source>
        <dbReference type="SAM" id="MobiDB-lite"/>
    </source>
</evidence>
<accession>A0A8X6LWX5</accession>
<dbReference type="GO" id="GO:0000235">
    <property type="term" value="C:astral microtubule"/>
    <property type="evidence" value="ECO:0007669"/>
    <property type="project" value="TreeGrafter"/>
</dbReference>
<dbReference type="InterPro" id="IPR026106">
    <property type="entry name" value="MAP9"/>
</dbReference>
<dbReference type="Proteomes" id="UP000887116">
    <property type="component" value="Unassembled WGS sequence"/>
</dbReference>
<proteinExistence type="predicted"/>